<dbReference type="RefSeq" id="WP_161869676.1">
    <property type="nucleotide sequence ID" value="NZ_MAEI02000001.1"/>
</dbReference>
<dbReference type="EMBL" id="MAEI02000001">
    <property type="protein sequence ID" value="MEO1783256.1"/>
    <property type="molecule type" value="Genomic_DNA"/>
</dbReference>
<evidence type="ECO:0000313" key="2">
    <source>
        <dbReference type="Proteomes" id="UP001429357"/>
    </source>
</evidence>
<reference evidence="1 2" key="2">
    <citation type="submission" date="2024-02" db="EMBL/GenBank/DDBJ databases">
        <title>The Genome Sequence of Enterococcus diestrammenae JM9A.</title>
        <authorList>
            <person name="Earl A."/>
            <person name="Manson A."/>
            <person name="Gilmore M."/>
            <person name="Sanders J."/>
            <person name="Shea T."/>
            <person name="Howe W."/>
            <person name="Livny J."/>
            <person name="Cuomo C."/>
            <person name="Neafsey D."/>
            <person name="Birren B."/>
        </authorList>
    </citation>
    <scope>NUCLEOTIDE SEQUENCE [LARGE SCALE GENOMIC DNA]</scope>
    <source>
        <strain evidence="1 2">JM9A</strain>
    </source>
</reference>
<reference evidence="2" key="1">
    <citation type="submission" date="2016-06" db="EMBL/GenBank/DDBJ databases">
        <title>Four novel species of enterococci isolated from chicken manure.</title>
        <authorList>
            <person name="Van Tyne D."/>
        </authorList>
    </citation>
    <scope>NUCLEOTIDE SEQUENCE [LARGE SCALE GENOMIC DNA]</scope>
    <source>
        <strain evidence="2">JM9A</strain>
    </source>
</reference>
<accession>A0ABV0F5C2</accession>
<name>A0ABV0F5C2_9ENTE</name>
<keyword evidence="2" id="KW-1185">Reference proteome</keyword>
<organism evidence="1 2">
    <name type="scientific">Enterococcus diestrammenae</name>
    <dbReference type="NCBI Taxonomy" id="1155073"/>
    <lineage>
        <taxon>Bacteria</taxon>
        <taxon>Bacillati</taxon>
        <taxon>Bacillota</taxon>
        <taxon>Bacilli</taxon>
        <taxon>Lactobacillales</taxon>
        <taxon>Enterococcaceae</taxon>
        <taxon>Enterococcus</taxon>
    </lineage>
</organism>
<gene>
    <name evidence="1" type="ORF">BAU18_002875</name>
</gene>
<protein>
    <submittedName>
        <fullName evidence="1">Uncharacterized protein</fullName>
    </submittedName>
</protein>
<dbReference type="Proteomes" id="UP001429357">
    <property type="component" value="Unassembled WGS sequence"/>
</dbReference>
<sequence length="98" mass="11087">MQDKQQEFLELLKQVREEKDIDQIAELFLSVTNMYGLTVDEVCALSFYMVDATLSASHNKAFITQHFNIDVDRLGVDGKLAIVKAMLAVYMDKINGKA</sequence>
<evidence type="ECO:0000313" key="1">
    <source>
        <dbReference type="EMBL" id="MEO1783256.1"/>
    </source>
</evidence>
<proteinExistence type="predicted"/>
<comment type="caution">
    <text evidence="1">The sequence shown here is derived from an EMBL/GenBank/DDBJ whole genome shotgun (WGS) entry which is preliminary data.</text>
</comment>